<keyword evidence="2" id="KW-1185">Reference proteome</keyword>
<protein>
    <recommendedName>
        <fullName evidence="3">AroM family protein</fullName>
    </recommendedName>
</protein>
<dbReference type="AlphaFoldDB" id="A0A0X1KU15"/>
<accession>A0A0X1KU15</accession>
<proteinExistence type="predicted"/>
<dbReference type="Proteomes" id="UP000077469">
    <property type="component" value="Chromosome"/>
</dbReference>
<dbReference type="Pfam" id="PF07302">
    <property type="entry name" value="AroM"/>
    <property type="match status" value="1"/>
</dbReference>
<evidence type="ECO:0000313" key="1">
    <source>
        <dbReference type="EMBL" id="AJC74818.1"/>
    </source>
</evidence>
<dbReference type="RefSeq" id="WP_031504346.1">
    <property type="nucleotide sequence ID" value="NC_022795.1"/>
</dbReference>
<organism evidence="1 2">
    <name type="scientific">Pseudothermotoga hypogea DSM 11164 = NBRC 106472</name>
    <dbReference type="NCBI Taxonomy" id="1123384"/>
    <lineage>
        <taxon>Bacteria</taxon>
        <taxon>Thermotogati</taxon>
        <taxon>Thermotogota</taxon>
        <taxon>Thermotogae</taxon>
        <taxon>Thermotogales</taxon>
        <taxon>Thermotogaceae</taxon>
        <taxon>Pseudothermotoga</taxon>
    </lineage>
</organism>
<dbReference type="PaxDb" id="1123384-AJ81_07225"/>
<name>A0A0X1KU15_9THEM</name>
<evidence type="ECO:0000313" key="2">
    <source>
        <dbReference type="Proteomes" id="UP000077469"/>
    </source>
</evidence>
<dbReference type="KEGG" id="phy:AJ81_07225"/>
<dbReference type="EMBL" id="CP007141">
    <property type="protein sequence ID" value="AJC74818.1"/>
    <property type="molecule type" value="Genomic_DNA"/>
</dbReference>
<dbReference type="STRING" id="1123384.AJ81_07225"/>
<gene>
    <name evidence="1" type="ORF">AJ81_07225</name>
</gene>
<dbReference type="PATRIC" id="fig|1123384.7.peg.1452"/>
<reference evidence="1 2" key="1">
    <citation type="submission" date="2014-01" db="EMBL/GenBank/DDBJ databases">
        <title>Genome sequencing of Thermotog hypogea.</title>
        <authorList>
            <person name="Zhang X."/>
            <person name="Alvare G."/>
            <person name="Fristensky B."/>
            <person name="Chen L."/>
            <person name="Suen T."/>
            <person name="Chen Q."/>
            <person name="Ma K."/>
        </authorList>
    </citation>
    <scope>NUCLEOTIDE SEQUENCE [LARGE SCALE GENOMIC DNA]</scope>
    <source>
        <strain evidence="1 2">DSM 11164</strain>
    </source>
</reference>
<sequence length="202" mass="23015">MICFITIGETPRDDVIPELLNLMGKPDLPYREIGLIDGVDPSIYKPSNDDDLLVSRKRDGSVAYISHQWVIQKLTQIECEGLCVLLCTGEFDSDRFILPYRVIDSFFSAMPKLDRVTVVVPEPQQCANAMKRWSKVGSRTNCVVFSPYRSSDLNVDLSQEQLVYLDCMGFGLKHEELFRTKTNGIVLSARRILANYLRNFLL</sequence>
<dbReference type="InterPro" id="IPR010843">
    <property type="entry name" value="Uncharacterised_AroM"/>
</dbReference>
<evidence type="ECO:0008006" key="3">
    <source>
        <dbReference type="Google" id="ProtNLM"/>
    </source>
</evidence>